<evidence type="ECO:0000256" key="1">
    <source>
        <dbReference type="SAM" id="MobiDB-lite"/>
    </source>
</evidence>
<dbReference type="PANTHER" id="PTHR41313:SF1">
    <property type="entry name" value="DNA METHYLASE ADENINE-SPECIFIC DOMAIN-CONTAINING PROTEIN"/>
    <property type="match status" value="1"/>
</dbReference>
<dbReference type="Pfam" id="PF07669">
    <property type="entry name" value="Eco57I"/>
    <property type="match status" value="1"/>
</dbReference>
<keyword evidence="5" id="KW-1185">Reference proteome</keyword>
<comment type="caution">
    <text evidence="4">The sequence shown here is derived from an EMBL/GenBank/DDBJ whole genome shotgun (WGS) entry which is preliminary data.</text>
</comment>
<dbReference type="Gene3D" id="3.40.50.300">
    <property type="entry name" value="P-loop containing nucleotide triphosphate hydrolases"/>
    <property type="match status" value="2"/>
</dbReference>
<dbReference type="GO" id="GO:0003676">
    <property type="term" value="F:nucleic acid binding"/>
    <property type="evidence" value="ECO:0007669"/>
    <property type="project" value="InterPro"/>
</dbReference>
<dbReference type="GO" id="GO:0032259">
    <property type="term" value="P:methylation"/>
    <property type="evidence" value="ECO:0007669"/>
    <property type="project" value="InterPro"/>
</dbReference>
<organism evidence="4 5">
    <name type="scientific">Microvirga tunisiensis</name>
    <dbReference type="NCBI Taxonomy" id="2108360"/>
    <lineage>
        <taxon>Bacteria</taxon>
        <taxon>Pseudomonadati</taxon>
        <taxon>Pseudomonadota</taxon>
        <taxon>Alphaproteobacteria</taxon>
        <taxon>Hyphomicrobiales</taxon>
        <taxon>Methylobacteriaceae</taxon>
        <taxon>Microvirga</taxon>
    </lineage>
</organism>
<dbReference type="RefSeq" id="WP_152714866.1">
    <property type="nucleotide sequence ID" value="NZ_VOSJ01000219.1"/>
</dbReference>
<dbReference type="InterPro" id="IPR011639">
    <property type="entry name" value="MethylTrfase_TaqI-like_dom"/>
</dbReference>
<name>A0A5N7MPZ6_9HYPH</name>
<evidence type="ECO:0000259" key="3">
    <source>
        <dbReference type="PROSITE" id="PS51194"/>
    </source>
</evidence>
<feature type="region of interest" description="Disordered" evidence="1">
    <location>
        <begin position="1948"/>
        <end position="2016"/>
    </location>
</feature>
<dbReference type="SUPFAM" id="SSF109709">
    <property type="entry name" value="KorB DNA-binding domain-like"/>
    <property type="match status" value="1"/>
</dbReference>
<dbReference type="InterPro" id="IPR029063">
    <property type="entry name" value="SAM-dependent_MTases_sf"/>
</dbReference>
<dbReference type="OrthoDB" id="9813122at2"/>
<dbReference type="SUPFAM" id="SSF53335">
    <property type="entry name" value="S-adenosyl-L-methionine-dependent methyltransferases"/>
    <property type="match status" value="1"/>
</dbReference>
<dbReference type="EMBL" id="VOSK01000152">
    <property type="protein sequence ID" value="MPR28529.1"/>
    <property type="molecule type" value="Genomic_DNA"/>
</dbReference>
<dbReference type="GO" id="GO:0009007">
    <property type="term" value="F:site-specific DNA-methyltransferase (adenine-specific) activity"/>
    <property type="evidence" value="ECO:0007669"/>
    <property type="project" value="UniProtKB-EC"/>
</dbReference>
<dbReference type="InterPro" id="IPR001650">
    <property type="entry name" value="Helicase_C-like"/>
</dbReference>
<reference evidence="4 5" key="1">
    <citation type="journal article" date="2019" name="Syst. Appl. Microbiol.">
        <title>Microvirga tunisiensis sp. nov., a root nodule symbiotic bacterium isolated from Lupinus micranthus and L. luteus grown in Northern Tunisia.</title>
        <authorList>
            <person name="Msaddak A."/>
            <person name="Rejili M."/>
            <person name="Duran D."/>
            <person name="Mars M."/>
            <person name="Palacios J.M."/>
            <person name="Ruiz-Argueso T."/>
            <person name="Rey L."/>
            <person name="Imperial J."/>
        </authorList>
    </citation>
    <scope>NUCLEOTIDE SEQUENCE [LARGE SCALE GENOMIC DNA]</scope>
    <source>
        <strain evidence="4 5">Lmie10</strain>
    </source>
</reference>
<sequence>MTAAAMQIADQIEACWTINKSTRLNIDLVARKLGVSIKEARSRLKLAVISPRIVEAFRAGRIGLDQIEALTISLDHDLQERTVFEAINDWQLQPEQIKAVLSQGPLKETHKYVVFVGLDAYEAEGGTVIRDLLAEPGQGVITNRQLLVRLAANKIDTTIAQVREEGWKWVEAYPAEDPQLERIAFDHPLLTHGHPLESHDIPPHWLSVSGAFVGLNPEGSLKIERGLILPEDIEAAKAAPAVLDDPVSAEPSAPVVAEEQNPAGQLEPVAPAADQDDLTALDAAPAEAEPADADQNDVVVPDQDVDSQDPATQNNTAVVAASPSPAPAAPVAPAPVSVSKNYRIQPGEIARIGSWKATAERNVSIVELTKQIVAEDREATDDEKSLLTKYTGWGASEIANGLFGDQWGNVRYDWQDLNQRIRAALSDEEFAEAKRTTQYAHYTSEAIITGIFVGLAHMGFAGGSVLEPGMGIGLFNGLMPDAMAARSSYTGIEYDTVTAQIARLLYPSSNVITGDYAKTALPRDFFDVAIGNPPFSTTRVLNDPEYKKHSFLLHDYFIAKSLDRVRPGGLVVLITSKGTMDKQNSKARRYMAASANLLGAIRLPQTAFKENAGTEVVTDVLFLQKRGLDIGPNGIDWLETRTIDVNRSPATINQYFVDHPEMVLGSHAMTSSMYRGREYTVEPLPNVAIEDAFAAAVLRLPAGIYAEAAAPTAVEPPAREYNPRHRKEGGLYLNDDGVVMQVDHGIGVPLTERVNSTGKKLTLRHSELAWLNGFIGVRDALKKTQADQLNDGDWETSLKALNATYDTFVKKHGHILAYTTIERDNPDGTTSVTKRYKNEPLIRIDAEGALAYAMERIDEEGEIHKGAALLGRVLKRDPEPVIQTVQDALFVSLNRLGYFDIDHVAALANTGRTEAIAELGTAIYEDPAGAKWILADEYLSGNVVQKLKEAVTASALDPRFARNVEALNAVQPKHLAASDITVRLGANWIPPSDIEAFAKEIIGDRMQVSYNTQLGAWTVNCYSPALSEWSYDKMNSAEILAAVLNSKQIKITWRDDEGRTHVDVEATEKGNDIAIKMREAFGKWIWTDAERAERLVLYYNENFNNIAPRHFDGSHLTLPGLSMRFRPYPHQKRAIWRIIQQGDTYLAHAVGAGKTAEMICAGMEQRRLGLIDKPMYGVPNHMLAQFAREFLELYPSANIMIADEHNFHTANRRRFVTQAALNGPDAIVITHSAFGRIGMSDAFYEAFVGNQIAEWQAILADIDSSERLTRKQIERRIESLERRLEARLASEAKDKVLTFEELGVDFLFIDEAHDFRKLDFATNQGNIKGIDPNGSQRALDLFMKVEYIRSRKPGRAVVMASGTPITNTMGELFTIQRFFQPDQLSEDGLATFDVWAAQYGDVVAGFEQNAAGGYEIVSRFCRFFNVPELMRRVRSFMDILNSSQLGELIERPMIEGGHRQIIVTPAPEGYKAYQKFLETRIKAIRQRSGKPQPGDDIILSVIADGRFSAIDMRFVCQDMEPDPNSKLNRMLDDVIATYHETADYEYLDTITKNVDSLKGATSIVFSDIGLGEQSAANRGFDMKEWMRAKLVAGGVKPEHIAFMRDHKQHAKKERLFADMREGRKRILVGGRDMETGVNVQKRLRDLFHLDAPWFPASVQQREGRIERQGNQNSEIRIRAYATKGSYDSTMWGMNARKARFIEQAMNGDDSVRSLDDVSEASAFQMASALASGDERYMKVAGLRSDVERLERLRQAHNSEQGQLLRDRHHNKELIRISEECIAATKIALQSRQPIETGQFSAKVGSRVFDKRDDFGKALCNAMVPFINSEVQGSKPIGEIGGLQLVYFGRKHGVRGRYEAEVYLDIPGDPNPLVQFPWDDDIAYGGIATRAINQLNALEKLLDRSEDRIASCKRKLEQIKNRIGAPFPEEADLIEKQEQLKALEEELANERAAEAEQEAQATAEADGQDQDQLQADFATPDLSGQSTTSVNAYGEDDPPEAANDDLAIAQLKTAFGS</sequence>
<dbReference type="SUPFAM" id="SSF52540">
    <property type="entry name" value="P-loop containing nucleoside triphosphate hydrolases"/>
    <property type="match status" value="2"/>
</dbReference>
<feature type="domain" description="Helicase C-terminal" evidence="3">
    <location>
        <begin position="1549"/>
        <end position="1718"/>
    </location>
</feature>
<dbReference type="CDD" id="cd18785">
    <property type="entry name" value="SF2_C"/>
    <property type="match status" value="1"/>
</dbReference>
<feature type="compositionally biased region" description="Low complexity" evidence="1">
    <location>
        <begin position="1957"/>
        <end position="1977"/>
    </location>
</feature>
<dbReference type="PROSITE" id="PS51192">
    <property type="entry name" value="HELICASE_ATP_BIND_1"/>
    <property type="match status" value="1"/>
</dbReference>
<dbReference type="PROSITE" id="PS00092">
    <property type="entry name" value="N6_MTASE"/>
    <property type="match status" value="1"/>
</dbReference>
<feature type="compositionally biased region" description="Polar residues" evidence="1">
    <location>
        <begin position="1981"/>
        <end position="1990"/>
    </location>
</feature>
<dbReference type="InterPro" id="IPR052933">
    <property type="entry name" value="DNA_Protect_Modify"/>
</dbReference>
<dbReference type="Proteomes" id="UP000403266">
    <property type="component" value="Unassembled WGS sequence"/>
</dbReference>
<evidence type="ECO:0000313" key="5">
    <source>
        <dbReference type="Proteomes" id="UP000403266"/>
    </source>
</evidence>
<protein>
    <submittedName>
        <fullName evidence="4">Lactate dehydrogenase</fullName>
    </submittedName>
</protein>
<dbReference type="PROSITE" id="PS51194">
    <property type="entry name" value="HELICASE_CTER"/>
    <property type="match status" value="1"/>
</dbReference>
<dbReference type="Gene3D" id="3.40.50.150">
    <property type="entry name" value="Vaccinia Virus protein VP39"/>
    <property type="match status" value="1"/>
</dbReference>
<feature type="compositionally biased region" description="Acidic residues" evidence="1">
    <location>
        <begin position="1993"/>
        <end position="2002"/>
    </location>
</feature>
<gene>
    <name evidence="4" type="ORF">FS320_26120</name>
</gene>
<dbReference type="SMART" id="SM00487">
    <property type="entry name" value="DEXDc"/>
    <property type="match status" value="1"/>
</dbReference>
<evidence type="ECO:0000259" key="2">
    <source>
        <dbReference type="PROSITE" id="PS51192"/>
    </source>
</evidence>
<dbReference type="InterPro" id="IPR014001">
    <property type="entry name" value="Helicase_ATP-bd"/>
</dbReference>
<feature type="domain" description="Helicase ATP-binding" evidence="2">
    <location>
        <begin position="1272"/>
        <end position="1382"/>
    </location>
</feature>
<dbReference type="InterPro" id="IPR027417">
    <property type="entry name" value="P-loop_NTPase"/>
</dbReference>
<proteinExistence type="predicted"/>
<dbReference type="InterPro" id="IPR002052">
    <property type="entry name" value="DNA_methylase_N6_adenine_CS"/>
</dbReference>
<dbReference type="PANTHER" id="PTHR41313">
    <property type="entry name" value="ADENINE-SPECIFIC METHYLTRANSFERASE"/>
    <property type="match status" value="1"/>
</dbReference>
<evidence type="ECO:0000313" key="4">
    <source>
        <dbReference type="EMBL" id="MPR28529.1"/>
    </source>
</evidence>
<dbReference type="Pfam" id="PF00271">
    <property type="entry name" value="Helicase_C"/>
    <property type="match status" value="1"/>
</dbReference>
<feature type="region of interest" description="Disordered" evidence="1">
    <location>
        <begin position="286"/>
        <end position="313"/>
    </location>
</feature>
<dbReference type="GO" id="GO:0006304">
    <property type="term" value="P:DNA modification"/>
    <property type="evidence" value="ECO:0007669"/>
    <property type="project" value="InterPro"/>
</dbReference>
<accession>A0A5N7MPZ6</accession>